<evidence type="ECO:0000256" key="1">
    <source>
        <dbReference type="ARBA" id="ARBA00004651"/>
    </source>
</evidence>
<feature type="transmembrane region" description="Helical" evidence="6">
    <location>
        <begin position="339"/>
        <end position="360"/>
    </location>
</feature>
<dbReference type="PANTHER" id="PTHR33529">
    <property type="entry name" value="SLR0882 PROTEIN-RELATED"/>
    <property type="match status" value="1"/>
</dbReference>
<dbReference type="InterPro" id="IPR005495">
    <property type="entry name" value="LptG/LptF_permease"/>
</dbReference>
<feature type="transmembrane region" description="Helical" evidence="6">
    <location>
        <begin position="308"/>
        <end position="327"/>
    </location>
</feature>
<feature type="transmembrane region" description="Helical" evidence="6">
    <location>
        <begin position="367"/>
        <end position="385"/>
    </location>
</feature>
<evidence type="ECO:0008006" key="9">
    <source>
        <dbReference type="Google" id="ProtNLM"/>
    </source>
</evidence>
<feature type="transmembrane region" description="Helical" evidence="6">
    <location>
        <begin position="100"/>
        <end position="118"/>
    </location>
</feature>
<protein>
    <recommendedName>
        <fullName evidence="9">YjgP/YjgQ family permease</fullName>
    </recommendedName>
</protein>
<keyword evidence="3 6" id="KW-0812">Transmembrane</keyword>
<feature type="transmembrane region" description="Helical" evidence="6">
    <location>
        <begin position="12"/>
        <end position="34"/>
    </location>
</feature>
<dbReference type="KEGG" id="bih:BIP78_1360"/>
<keyword evidence="5 6" id="KW-0472">Membrane</keyword>
<evidence type="ECO:0000256" key="2">
    <source>
        <dbReference type="ARBA" id="ARBA00022475"/>
    </source>
</evidence>
<dbReference type="Pfam" id="PF03739">
    <property type="entry name" value="LptF_LptG"/>
    <property type="match status" value="1"/>
</dbReference>
<evidence type="ECO:0000256" key="4">
    <source>
        <dbReference type="ARBA" id="ARBA00022989"/>
    </source>
</evidence>
<evidence type="ECO:0000256" key="5">
    <source>
        <dbReference type="ARBA" id="ARBA00023136"/>
    </source>
</evidence>
<dbReference type="Proteomes" id="UP000287233">
    <property type="component" value="Chromosome"/>
</dbReference>
<reference evidence="8" key="1">
    <citation type="submission" date="2018-12" db="EMBL/GenBank/DDBJ databases">
        <title>Complete genome sequence of an uncultured bacterium of the candidate phylum Bipolaricaulota.</title>
        <authorList>
            <person name="Kadnikov V.V."/>
            <person name="Mardanov A.V."/>
            <person name="Beletsky A.V."/>
            <person name="Frank Y.A."/>
            <person name="Karnachuk O.V."/>
            <person name="Ravin N.V."/>
        </authorList>
    </citation>
    <scope>NUCLEOTIDE SEQUENCE [LARGE SCALE GENOMIC DNA]</scope>
</reference>
<dbReference type="AlphaFoldDB" id="A0A410FVM5"/>
<keyword evidence="2" id="KW-1003">Cell membrane</keyword>
<feature type="transmembrane region" description="Helical" evidence="6">
    <location>
        <begin position="54"/>
        <end position="79"/>
    </location>
</feature>
<dbReference type="PANTHER" id="PTHR33529:SF6">
    <property type="entry name" value="YJGP_YJGQ FAMILY PERMEASE"/>
    <property type="match status" value="1"/>
</dbReference>
<dbReference type="GO" id="GO:0043190">
    <property type="term" value="C:ATP-binding cassette (ABC) transporter complex"/>
    <property type="evidence" value="ECO:0007669"/>
    <property type="project" value="TreeGrafter"/>
</dbReference>
<evidence type="ECO:0000256" key="6">
    <source>
        <dbReference type="SAM" id="Phobius"/>
    </source>
</evidence>
<evidence type="ECO:0000256" key="3">
    <source>
        <dbReference type="ARBA" id="ARBA00022692"/>
    </source>
</evidence>
<evidence type="ECO:0000313" key="7">
    <source>
        <dbReference type="EMBL" id="QAA77126.1"/>
    </source>
</evidence>
<accession>A0A410FVM5</accession>
<organism evidence="7 8">
    <name type="scientific">Bipolaricaulis sibiricus</name>
    <dbReference type="NCBI Taxonomy" id="2501609"/>
    <lineage>
        <taxon>Bacteria</taxon>
        <taxon>Candidatus Bipolaricaulota</taxon>
        <taxon>Candidatus Bipolaricaulia</taxon>
        <taxon>Candidatus Bipolaricaulales</taxon>
        <taxon>Candidatus Bipolaricaulaceae</taxon>
        <taxon>Candidatus Bipolaricaulis</taxon>
    </lineage>
</organism>
<keyword evidence="4 6" id="KW-1133">Transmembrane helix</keyword>
<gene>
    <name evidence="7" type="ORF">BIP78_1360</name>
</gene>
<sequence>MQRRVDQYLAREILPPFLVAILAFLVFIGLELVISLSDTVFARGAGAAELFRLVVYKLPTLFTFAIPAAALLATFLALGRLSADRELLAFQALGYSLRRLTAPFLLFGALASGVSFSLGEFAVPAAEAAYRQELLALLYRGAVPQVQSAVFFRGLYGETYYVERSEGERLTGILVYDLTGRIYPAEGRFPTVITAQEGLFRGGTLELTTGRVLRFAPDGSLMELVRFDRLTVEAEEDLRRAVLGGKTPAEMSLRELGERIDLLRRSGLDPRSLVVEYHSKIAVSAAAFVFVLFGAPLGALLGRRGRAAGAIAGFLLAAAAQGLFVWARTLAQRGVIPAYLGAWLPHIGFGFLGLLLLGIADRLRLRGILSVVLLLAFTAAAAAGGPPFTSLQADELVVEDGATALVGYGVRAEFGTFALVAGVLRAREVERGWVVEAEQAILTLRDGTVEASYLEAQLDRAGDLTTVAARGFSGSSSFRGPEKDEQLLYRGERGEARFAAGVLTRVEAHDVRFTTCPCFPEAPYTVEAQEFVLVPEQWLYARSIVVSSFGVSLGWLPFYVARLGEEGFPLFPEIGWIEGQPFLRWAVPWTLGERVAMAVGLVWYPVAGRVDPSLRAVWENGSLTLTPTSVRLRVIGDGDGGPWTGTVSWTPTVQHADLSGTWHGWAWTVSWGEAQQGAIAYERAPELAVGRTERGWLGGDLAIRLSGGYYREGPTEGSRVSLSSSWSGRWEVGALAVSVPWQVSFAQYDAEERATWGFSPSLGWGSLTVSYLGRWGLGRSPFEFDIEPPQSQLVVALAVRIAAWQERLSWGWDFAAGAPLPLRWAVSGAGFTSDLSFTFPLAVTRARWTLRVDRGPAQLAVEAGLRGDTATWDDTVVRVRWSTEPLYATGAVRIATSPLAVARLAVGIEWSMDAAWSLAGAVEYDFPTGRLVQLEGSIQRTLAGCLRIAVSASLTGVRLSIEVPAFAQARVRFAPLDEGLRFGD</sequence>
<evidence type="ECO:0000313" key="8">
    <source>
        <dbReference type="Proteomes" id="UP000287233"/>
    </source>
</evidence>
<dbReference type="GO" id="GO:0015920">
    <property type="term" value="P:lipopolysaccharide transport"/>
    <property type="evidence" value="ECO:0007669"/>
    <property type="project" value="TreeGrafter"/>
</dbReference>
<comment type="subcellular location">
    <subcellularLocation>
        <location evidence="1">Cell membrane</location>
        <topology evidence="1">Multi-pass membrane protein</topology>
    </subcellularLocation>
</comment>
<name>A0A410FVM5_BIPS1</name>
<dbReference type="EMBL" id="CP034928">
    <property type="protein sequence ID" value="QAA77126.1"/>
    <property type="molecule type" value="Genomic_DNA"/>
</dbReference>
<feature type="transmembrane region" description="Helical" evidence="6">
    <location>
        <begin position="281"/>
        <end position="301"/>
    </location>
</feature>
<proteinExistence type="predicted"/>